<dbReference type="GO" id="GO:0052909">
    <property type="term" value="F:18S rRNA (adenine(1779)-N(6)/adenine(1780)-N(6))-dimethyltransferase activity"/>
    <property type="evidence" value="ECO:0007669"/>
    <property type="project" value="UniProtKB-EC"/>
</dbReference>
<name>L2GQ59_VITCO</name>
<keyword evidence="12" id="KW-1185">Reference proteome</keyword>
<dbReference type="PROSITE" id="PS51689">
    <property type="entry name" value="SAM_RNA_A_N6_MT"/>
    <property type="match status" value="1"/>
</dbReference>
<dbReference type="CDD" id="cd02440">
    <property type="entry name" value="AdoMet_MTases"/>
    <property type="match status" value="1"/>
</dbReference>
<evidence type="ECO:0000256" key="1">
    <source>
        <dbReference type="ARBA" id="ARBA00002977"/>
    </source>
</evidence>
<dbReference type="PANTHER" id="PTHR11727">
    <property type="entry name" value="DIMETHYLADENOSINE TRANSFERASE"/>
    <property type="match status" value="1"/>
</dbReference>
<dbReference type="OMA" id="GMFQKEV"/>
<gene>
    <name evidence="11" type="ORF">VICG_00561</name>
</gene>
<evidence type="ECO:0000313" key="12">
    <source>
        <dbReference type="Proteomes" id="UP000011082"/>
    </source>
</evidence>
<feature type="binding site" evidence="8">
    <location>
        <position position="61"/>
    </location>
    <ligand>
        <name>S-adenosyl-L-methionine</name>
        <dbReference type="ChEBI" id="CHEBI:59789"/>
    </ligand>
</feature>
<dbReference type="Pfam" id="PF00398">
    <property type="entry name" value="RrnaAD"/>
    <property type="match status" value="1"/>
</dbReference>
<evidence type="ECO:0000256" key="8">
    <source>
        <dbReference type="PROSITE-ProRule" id="PRU01026"/>
    </source>
</evidence>
<organism evidence="11 12">
    <name type="scientific">Vittaforma corneae (strain ATCC 50505)</name>
    <name type="common">Microsporidian parasite</name>
    <name type="synonym">Nosema corneum</name>
    <dbReference type="NCBI Taxonomy" id="993615"/>
    <lineage>
        <taxon>Eukaryota</taxon>
        <taxon>Fungi</taxon>
        <taxon>Fungi incertae sedis</taxon>
        <taxon>Microsporidia</taxon>
        <taxon>Nosematidae</taxon>
        <taxon>Vittaforma</taxon>
    </lineage>
</organism>
<proteinExistence type="inferred from homology"/>
<feature type="binding site" evidence="8">
    <location>
        <position position="13"/>
    </location>
    <ligand>
        <name>S-adenosyl-L-methionine</name>
        <dbReference type="ChEBI" id="CHEBI:59789"/>
    </ligand>
</feature>
<keyword evidence="6 8" id="KW-0694">RNA-binding</keyword>
<comment type="catalytic activity">
    <reaction evidence="7">
        <text>adenosine(1779)/adenosine(1780) in 18S rRNA + 4 S-adenosyl-L-methionine = N(6)-dimethyladenosine(1779)/N(6)-dimethyladenosine(1780) in 18S rRNA + 4 S-adenosyl-L-homocysteine + 4 H(+)</text>
        <dbReference type="Rhea" id="RHEA:42780"/>
        <dbReference type="Rhea" id="RHEA-COMP:10234"/>
        <dbReference type="Rhea" id="RHEA-COMP:10236"/>
        <dbReference type="ChEBI" id="CHEBI:15378"/>
        <dbReference type="ChEBI" id="CHEBI:57856"/>
        <dbReference type="ChEBI" id="CHEBI:59789"/>
        <dbReference type="ChEBI" id="CHEBI:74411"/>
        <dbReference type="ChEBI" id="CHEBI:74493"/>
        <dbReference type="EC" id="2.1.1.183"/>
    </reaction>
</comment>
<evidence type="ECO:0000313" key="11">
    <source>
        <dbReference type="EMBL" id="ELA42462.1"/>
    </source>
</evidence>
<comment type="function">
    <text evidence="1">Specifically dimethylates two adjacent adenosines in the loop of a conserved hairpin near the 3'-end of 18S rRNA in the 40S particle.</text>
</comment>
<comment type="caution">
    <text evidence="8">Lacks conserved residue(s) required for the propagation of feature annotation.</text>
</comment>
<dbReference type="SMART" id="SM00650">
    <property type="entry name" value="rADc"/>
    <property type="match status" value="1"/>
</dbReference>
<sequence length="278" mass="31311">MGDIKLKKSEGQHILKNHGLIDTIIEKAHVKHTDTVLEIGAGTGSITLKLLQKAKKVIAYETDKKLARELIHKVNMAAEFKNKLELIQSNVLRQNIPHFDLCISNIPFNISCPIILKLISYDFKCAYILVQKEFGDRLTARPGSDEYSRLSVIVQLLANVEHVMKVSKNSFMPPPKVDTCFMKIEPKIPRPPININEFDVLLKACFGRKNKTLLANLKTPLIQGKITKVPEYSNLNPASIIDQIVDSIGLTDARTSKMGIDDFLLLLLEFKKANIHFD</sequence>
<dbReference type="EC" id="2.1.1.-" evidence="9"/>
<dbReference type="GeneID" id="19881278"/>
<dbReference type="AlphaFoldDB" id="L2GQ59"/>
<accession>L2GQ59</accession>
<dbReference type="PANTHER" id="PTHR11727:SF7">
    <property type="entry name" value="DIMETHYLADENOSINE TRANSFERASE-RELATED"/>
    <property type="match status" value="1"/>
</dbReference>
<dbReference type="InterPro" id="IPR001737">
    <property type="entry name" value="KsgA/Erm"/>
</dbReference>
<evidence type="ECO:0000256" key="7">
    <source>
        <dbReference type="ARBA" id="ARBA00049478"/>
    </source>
</evidence>
<dbReference type="EMBL" id="JH370132">
    <property type="protein sequence ID" value="ELA42462.1"/>
    <property type="molecule type" value="Genomic_DNA"/>
</dbReference>
<dbReference type="GO" id="GO:0003723">
    <property type="term" value="F:RNA binding"/>
    <property type="evidence" value="ECO:0007669"/>
    <property type="project" value="UniProtKB-UniRule"/>
</dbReference>
<dbReference type="SUPFAM" id="SSF53335">
    <property type="entry name" value="S-adenosyl-L-methionine-dependent methyltransferases"/>
    <property type="match status" value="1"/>
</dbReference>
<dbReference type="HOGENOM" id="CLU_041220_2_3_1"/>
<dbReference type="Gene3D" id="3.40.50.150">
    <property type="entry name" value="Vaccinia Virus protein VP39"/>
    <property type="match status" value="1"/>
</dbReference>
<feature type="binding site" evidence="8">
    <location>
        <position position="105"/>
    </location>
    <ligand>
        <name>S-adenosyl-L-methionine</name>
        <dbReference type="ChEBI" id="CHEBI:59789"/>
    </ligand>
</feature>
<keyword evidence="4 8" id="KW-0808">Transferase</keyword>
<protein>
    <recommendedName>
        <fullName evidence="9">rRNA adenine N(6)-methyltransferase</fullName>
        <ecNumber evidence="9">2.1.1.-</ecNumber>
    </recommendedName>
</protein>
<comment type="similarity">
    <text evidence="8 9">Belongs to the class I-like SAM-binding methyltransferase superfamily. rRNA adenine N(6)-methyltransferase family.</text>
</comment>
<evidence type="ECO:0000256" key="5">
    <source>
        <dbReference type="ARBA" id="ARBA00022691"/>
    </source>
</evidence>
<dbReference type="STRING" id="993615.L2GQ59"/>
<dbReference type="InterPro" id="IPR029063">
    <property type="entry name" value="SAM-dependent_MTases_sf"/>
</dbReference>
<evidence type="ECO:0000256" key="6">
    <source>
        <dbReference type="ARBA" id="ARBA00022884"/>
    </source>
</evidence>
<feature type="binding site" evidence="8">
    <location>
        <position position="40"/>
    </location>
    <ligand>
        <name>S-adenosyl-L-methionine</name>
        <dbReference type="ChEBI" id="CHEBI:59789"/>
    </ligand>
</feature>
<reference evidence="12" key="1">
    <citation type="submission" date="2011-05" db="EMBL/GenBank/DDBJ databases">
        <title>The genome sequence of Vittaforma corneae strain ATCC 50505.</title>
        <authorList>
            <consortium name="The Broad Institute Genome Sequencing Platform"/>
            <person name="Cuomo C."/>
            <person name="Didier E."/>
            <person name="Bowers L."/>
            <person name="Young S.K."/>
            <person name="Zeng Q."/>
            <person name="Gargeya S."/>
            <person name="Fitzgerald M."/>
            <person name="Haas B."/>
            <person name="Abouelleil A."/>
            <person name="Alvarado L."/>
            <person name="Arachchi H.M."/>
            <person name="Berlin A."/>
            <person name="Chapman S.B."/>
            <person name="Gearin G."/>
            <person name="Goldberg J."/>
            <person name="Griggs A."/>
            <person name="Gujja S."/>
            <person name="Hansen M."/>
            <person name="Heiman D."/>
            <person name="Howarth C."/>
            <person name="Larimer J."/>
            <person name="Lui A."/>
            <person name="MacDonald P.J.P."/>
            <person name="McCowen C."/>
            <person name="Montmayeur A."/>
            <person name="Murphy C."/>
            <person name="Neiman D."/>
            <person name="Pearson M."/>
            <person name="Priest M."/>
            <person name="Roberts A."/>
            <person name="Saif S."/>
            <person name="Shea T."/>
            <person name="Sisk P."/>
            <person name="Stolte C."/>
            <person name="Sykes S."/>
            <person name="Wortman J."/>
            <person name="Nusbaum C."/>
            <person name="Birren B."/>
        </authorList>
    </citation>
    <scope>NUCLEOTIDE SEQUENCE [LARGE SCALE GENOMIC DNA]</scope>
    <source>
        <strain evidence="12">ATCC 50505</strain>
    </source>
</reference>
<dbReference type="PROSITE" id="PS01131">
    <property type="entry name" value="RRNA_A_DIMETH"/>
    <property type="match status" value="1"/>
</dbReference>
<keyword evidence="5 8" id="KW-0949">S-adenosyl-L-methionine</keyword>
<evidence type="ECO:0000256" key="4">
    <source>
        <dbReference type="ARBA" id="ARBA00022679"/>
    </source>
</evidence>
<evidence type="ECO:0000256" key="2">
    <source>
        <dbReference type="ARBA" id="ARBA00022552"/>
    </source>
</evidence>
<dbReference type="RefSeq" id="XP_007604013.1">
    <property type="nucleotide sequence ID" value="XM_007603951.1"/>
</dbReference>
<dbReference type="OrthoDB" id="74991at2759"/>
<dbReference type="Gene3D" id="1.10.8.480">
    <property type="match status" value="1"/>
</dbReference>
<evidence type="ECO:0000256" key="9">
    <source>
        <dbReference type="RuleBase" id="RU362106"/>
    </source>
</evidence>
<dbReference type="InterPro" id="IPR020596">
    <property type="entry name" value="rRNA_Ade_Mease_Trfase_CS"/>
</dbReference>
<dbReference type="InterPro" id="IPR020598">
    <property type="entry name" value="rRNA_Ade_methylase_Trfase_N"/>
</dbReference>
<keyword evidence="2 9" id="KW-0698">rRNA processing</keyword>
<dbReference type="NCBIfam" id="TIGR00755">
    <property type="entry name" value="ksgA"/>
    <property type="match status" value="1"/>
</dbReference>
<dbReference type="Proteomes" id="UP000011082">
    <property type="component" value="Unassembled WGS sequence"/>
</dbReference>
<feature type="binding site" evidence="8">
    <location>
        <position position="15"/>
    </location>
    <ligand>
        <name>S-adenosyl-L-methionine</name>
        <dbReference type="ChEBI" id="CHEBI:59789"/>
    </ligand>
</feature>
<dbReference type="FunCoup" id="L2GQ59">
    <property type="interactions" value="138"/>
</dbReference>
<dbReference type="VEuPathDB" id="MicrosporidiaDB:VICG_00561"/>
<evidence type="ECO:0000256" key="3">
    <source>
        <dbReference type="ARBA" id="ARBA00022603"/>
    </source>
</evidence>
<feature type="domain" description="Ribosomal RNA adenine methylase transferase N-terminal" evidence="10">
    <location>
        <begin position="20"/>
        <end position="188"/>
    </location>
</feature>
<evidence type="ECO:0000259" key="10">
    <source>
        <dbReference type="SMART" id="SM00650"/>
    </source>
</evidence>
<dbReference type="InParanoid" id="L2GQ59"/>
<keyword evidence="3 8" id="KW-0489">Methyltransferase</keyword>
<dbReference type="InterPro" id="IPR011530">
    <property type="entry name" value="rRNA_adenine_dimethylase"/>
</dbReference>